<gene>
    <name evidence="2" type="ORF">CRG98_038215</name>
</gene>
<evidence type="ECO:0000313" key="3">
    <source>
        <dbReference type="Proteomes" id="UP000233551"/>
    </source>
</evidence>
<feature type="compositionally biased region" description="Basic and acidic residues" evidence="1">
    <location>
        <begin position="9"/>
        <end position="22"/>
    </location>
</feature>
<protein>
    <submittedName>
        <fullName evidence="2">Uncharacterized protein</fullName>
    </submittedName>
</protein>
<proteinExistence type="predicted"/>
<comment type="caution">
    <text evidence="2">The sequence shown here is derived from an EMBL/GenBank/DDBJ whole genome shotgun (WGS) entry which is preliminary data.</text>
</comment>
<sequence>MSMSKRKRVGEGDGSRPDDQPRCEALLIKMSFRLMLRVEEKRRLNMRRAYDNWDHAAEFTSSSYSVQNSGISPAGALRGRQDYFDPSDSHLTGFHTRAPPGLSNGISEIVVGGDNETAIGKSLINPQDGDLGVAIQNQPMHSLNQPEVPVLHQNSALTEPNSALPTFQGYCHVTEARMLDNGTDSWIVSPSGDITNRNPPHRGVHYPDSDNWFATELFSYLHLYFGIHQYLRAGLNCNLLIYLGSKKLRSSAIEQSLFTVLVVHFSTLR</sequence>
<evidence type="ECO:0000313" key="2">
    <source>
        <dbReference type="EMBL" id="PKI41392.1"/>
    </source>
</evidence>
<feature type="region of interest" description="Disordered" evidence="1">
    <location>
        <begin position="1"/>
        <end position="22"/>
    </location>
</feature>
<name>A0A2I0IBL5_PUNGR</name>
<organism evidence="2 3">
    <name type="scientific">Punica granatum</name>
    <name type="common">Pomegranate</name>
    <dbReference type="NCBI Taxonomy" id="22663"/>
    <lineage>
        <taxon>Eukaryota</taxon>
        <taxon>Viridiplantae</taxon>
        <taxon>Streptophyta</taxon>
        <taxon>Embryophyta</taxon>
        <taxon>Tracheophyta</taxon>
        <taxon>Spermatophyta</taxon>
        <taxon>Magnoliopsida</taxon>
        <taxon>eudicotyledons</taxon>
        <taxon>Gunneridae</taxon>
        <taxon>Pentapetalae</taxon>
        <taxon>rosids</taxon>
        <taxon>malvids</taxon>
        <taxon>Myrtales</taxon>
        <taxon>Lythraceae</taxon>
        <taxon>Punica</taxon>
    </lineage>
</organism>
<dbReference type="EMBL" id="PGOL01003392">
    <property type="protein sequence ID" value="PKI41392.1"/>
    <property type="molecule type" value="Genomic_DNA"/>
</dbReference>
<keyword evidence="3" id="KW-1185">Reference proteome</keyword>
<dbReference type="AlphaFoldDB" id="A0A2I0IBL5"/>
<accession>A0A2I0IBL5</accession>
<dbReference type="Proteomes" id="UP000233551">
    <property type="component" value="Unassembled WGS sequence"/>
</dbReference>
<reference evidence="2 3" key="1">
    <citation type="submission" date="2017-11" db="EMBL/GenBank/DDBJ databases">
        <title>De-novo sequencing of pomegranate (Punica granatum L.) genome.</title>
        <authorList>
            <person name="Akparov Z."/>
            <person name="Amiraslanov A."/>
            <person name="Hajiyeva S."/>
            <person name="Abbasov M."/>
            <person name="Kaur K."/>
            <person name="Hamwieh A."/>
            <person name="Solovyev V."/>
            <person name="Salamov A."/>
            <person name="Braich B."/>
            <person name="Kosarev P."/>
            <person name="Mahmoud A."/>
            <person name="Hajiyev E."/>
            <person name="Babayeva S."/>
            <person name="Izzatullayeva V."/>
            <person name="Mammadov A."/>
            <person name="Mammadov A."/>
            <person name="Sharifova S."/>
            <person name="Ojaghi J."/>
            <person name="Eynullazada K."/>
            <person name="Bayramov B."/>
            <person name="Abdulazimova A."/>
            <person name="Shahmuradov I."/>
        </authorList>
    </citation>
    <scope>NUCLEOTIDE SEQUENCE [LARGE SCALE GENOMIC DNA]</scope>
    <source>
        <strain evidence="3">cv. AG2017</strain>
        <tissue evidence="2">Leaf</tissue>
    </source>
</reference>
<evidence type="ECO:0000256" key="1">
    <source>
        <dbReference type="SAM" id="MobiDB-lite"/>
    </source>
</evidence>